<evidence type="ECO:0000313" key="3">
    <source>
        <dbReference type="EMBL" id="QKG20764.1"/>
    </source>
</evidence>
<keyword evidence="4" id="KW-1185">Reference proteome</keyword>
<evidence type="ECO:0000313" key="4">
    <source>
        <dbReference type="Proteomes" id="UP000501240"/>
    </source>
</evidence>
<dbReference type="PANTHER" id="PTHR45036:SF1">
    <property type="entry name" value="METHYLTRANSFERASE LIKE 7A"/>
    <property type="match status" value="1"/>
</dbReference>
<dbReference type="Gene3D" id="3.40.50.150">
    <property type="entry name" value="Vaccinia Virus protein VP39"/>
    <property type="match status" value="1"/>
</dbReference>
<proteinExistence type="predicted"/>
<reference evidence="3 4" key="1">
    <citation type="submission" date="2020-05" db="EMBL/GenBank/DDBJ databases">
        <title>Actinomadura verrucosospora NRRL-B18236 (PFL_A860) Genome sequencing and assembly.</title>
        <authorList>
            <person name="Samborskyy M."/>
        </authorList>
    </citation>
    <scope>NUCLEOTIDE SEQUENCE [LARGE SCALE GENOMIC DNA]</scope>
    <source>
        <strain evidence="3 4">NRRL:B18236</strain>
    </source>
</reference>
<accession>A0A7D3ZXH9</accession>
<evidence type="ECO:0000259" key="2">
    <source>
        <dbReference type="Pfam" id="PF08241"/>
    </source>
</evidence>
<keyword evidence="3" id="KW-0808">Transferase</keyword>
<feature type="region of interest" description="Disordered" evidence="1">
    <location>
        <begin position="202"/>
        <end position="221"/>
    </location>
</feature>
<dbReference type="AlphaFoldDB" id="A0A7D3ZXH9"/>
<organism evidence="3 4">
    <name type="scientific">Actinomadura verrucosospora</name>
    <dbReference type="NCBI Taxonomy" id="46165"/>
    <lineage>
        <taxon>Bacteria</taxon>
        <taxon>Bacillati</taxon>
        <taxon>Actinomycetota</taxon>
        <taxon>Actinomycetes</taxon>
        <taxon>Streptosporangiales</taxon>
        <taxon>Thermomonosporaceae</taxon>
        <taxon>Actinomadura</taxon>
    </lineage>
</organism>
<feature type="domain" description="Methyltransferase type 11" evidence="2">
    <location>
        <begin position="46"/>
        <end position="140"/>
    </location>
</feature>
<dbReference type="PANTHER" id="PTHR45036">
    <property type="entry name" value="METHYLTRANSFERASE LIKE 7B"/>
    <property type="match status" value="1"/>
</dbReference>
<dbReference type="SUPFAM" id="SSF53335">
    <property type="entry name" value="S-adenosyl-L-methionine-dependent methyltransferases"/>
    <property type="match status" value="1"/>
</dbReference>
<dbReference type="InterPro" id="IPR013216">
    <property type="entry name" value="Methyltransf_11"/>
</dbReference>
<sequence>MTSETDPPPVRHPLFARFYARMSPLMERGISRYRIRLLDGLRGRVLEVGAGAGANFEHYPAGVTEVLAVEPESHLRHVAASAAKQAPVPVEVVDGVAGRLPADDRSCDAAVACLVLCTVPDPDAALAELFRVIRPGGQLRFFEHVRADTPARRRVQRVADATLWPLVSGGCRTGRDTAGAIERAGFVIDRIDRLDRTDTGMPLPAAPQILGSATRPADAGR</sequence>
<dbReference type="InterPro" id="IPR029063">
    <property type="entry name" value="SAM-dependent_MTases_sf"/>
</dbReference>
<dbReference type="RefSeq" id="WP_173095138.1">
    <property type="nucleotide sequence ID" value="NZ_CP053892.1"/>
</dbReference>
<dbReference type="InterPro" id="IPR052356">
    <property type="entry name" value="Thiol_S-MT"/>
</dbReference>
<dbReference type="CDD" id="cd02440">
    <property type="entry name" value="AdoMet_MTases"/>
    <property type="match status" value="1"/>
</dbReference>
<protein>
    <submittedName>
        <fullName evidence="3">Methyltransferase type 11</fullName>
    </submittedName>
</protein>
<keyword evidence="3" id="KW-0489">Methyltransferase</keyword>
<dbReference type="GO" id="GO:0032259">
    <property type="term" value="P:methylation"/>
    <property type="evidence" value="ECO:0007669"/>
    <property type="project" value="UniProtKB-KW"/>
</dbReference>
<dbReference type="GO" id="GO:0008757">
    <property type="term" value="F:S-adenosylmethionine-dependent methyltransferase activity"/>
    <property type="evidence" value="ECO:0007669"/>
    <property type="project" value="InterPro"/>
</dbReference>
<dbReference type="Proteomes" id="UP000501240">
    <property type="component" value="Chromosome"/>
</dbReference>
<dbReference type="EMBL" id="CP053892">
    <property type="protein sequence ID" value="QKG20764.1"/>
    <property type="molecule type" value="Genomic_DNA"/>
</dbReference>
<name>A0A7D3ZXH9_ACTVE</name>
<gene>
    <name evidence="3" type="ORF">ACTIVE_2402</name>
</gene>
<evidence type="ECO:0000256" key="1">
    <source>
        <dbReference type="SAM" id="MobiDB-lite"/>
    </source>
</evidence>
<dbReference type="Pfam" id="PF08241">
    <property type="entry name" value="Methyltransf_11"/>
    <property type="match status" value="1"/>
</dbReference>